<dbReference type="Gene3D" id="1.10.8.1180">
    <property type="match status" value="1"/>
</dbReference>
<feature type="region of interest" description="Disordered" evidence="1">
    <location>
        <begin position="293"/>
        <end position="322"/>
    </location>
</feature>
<gene>
    <name evidence="3" type="ORF">Q4490_03670</name>
    <name evidence="4" type="ORF">Q8W30_03905</name>
</gene>
<name>A0AAW7XIH5_9GAMM</name>
<dbReference type="Proteomes" id="UP001177341">
    <property type="component" value="Unassembled WGS sequence"/>
</dbReference>
<organism evidence="3 5">
    <name type="scientific">Neptunomonas phycophila</name>
    <dbReference type="NCBI Taxonomy" id="1572645"/>
    <lineage>
        <taxon>Bacteria</taxon>
        <taxon>Pseudomonadati</taxon>
        <taxon>Pseudomonadota</taxon>
        <taxon>Gammaproteobacteria</taxon>
        <taxon>Oceanospirillales</taxon>
        <taxon>Oceanospirillaceae</taxon>
        <taxon>Neptunomonas</taxon>
    </lineage>
</organism>
<dbReference type="EMBL" id="JAUOPG010000002">
    <property type="protein sequence ID" value="MDO6452655.1"/>
    <property type="molecule type" value="Genomic_DNA"/>
</dbReference>
<dbReference type="Proteomes" id="UP001169862">
    <property type="component" value="Unassembled WGS sequence"/>
</dbReference>
<evidence type="ECO:0000313" key="6">
    <source>
        <dbReference type="Proteomes" id="UP001177341"/>
    </source>
</evidence>
<protein>
    <submittedName>
        <fullName evidence="3">DnaT-like ssDNA-binding domain-containing protein</fullName>
    </submittedName>
</protein>
<evidence type="ECO:0000313" key="5">
    <source>
        <dbReference type="Proteomes" id="UP001169862"/>
    </source>
</evidence>
<feature type="domain" description="DnaT DNA-binding" evidence="2">
    <location>
        <begin position="228"/>
        <end position="292"/>
    </location>
</feature>
<evidence type="ECO:0000313" key="4">
    <source>
        <dbReference type="EMBL" id="MDP2521708.1"/>
    </source>
</evidence>
<proteinExistence type="predicted"/>
<sequence>MSVTMPEKPLLVYPSLARKLGVEAALLFGLCEDMLACPAAAIVAGKQGQGIREVTLSHTQWLKMTEFWDVDRVNELVAVIVRNTAISIAIASDGRVRIADAINNVVETPVGTTHDESGVSARFESAESKAARMEAVASVRQLDSVERLKDTKITAAVPSVAELPVYDQPPPMPRRPLPSRTNANIRERGPAPVFGGSIGWKRQKDDSQQDRLQQLFEQHEERNQKLHPMYLGWTPSELFYSMLPRHQIPREVVDTCIDEFILYYIDKERKESNWDQKFLAWVKREWVQKQTRESREQRKEQSFSGQSNENTRRDSKENRKRVTAAIMDIKDTDW</sequence>
<evidence type="ECO:0000313" key="3">
    <source>
        <dbReference type="EMBL" id="MDO6452655.1"/>
    </source>
</evidence>
<dbReference type="RefSeq" id="WP_075172776.1">
    <property type="nucleotide sequence ID" value="NZ_CP041336.1"/>
</dbReference>
<dbReference type="Pfam" id="PF17948">
    <property type="entry name" value="DnaT"/>
    <property type="match status" value="1"/>
</dbReference>
<dbReference type="GeneID" id="89456937"/>
<reference evidence="3" key="1">
    <citation type="submission" date="2023-07" db="EMBL/GenBank/DDBJ databases">
        <title>Genome content predicts the carbon catabolic preferences of heterotrophic bacteria.</title>
        <authorList>
            <person name="Gralka M."/>
        </authorList>
    </citation>
    <scope>NUCLEOTIDE SEQUENCE</scope>
    <source>
        <strain evidence="4">5G01</strain>
        <strain evidence="3">I2M16</strain>
    </source>
</reference>
<dbReference type="InterPro" id="IPR040480">
    <property type="entry name" value="DnaT_DNA_bind"/>
</dbReference>
<dbReference type="EMBL" id="JAUYVO010000002">
    <property type="protein sequence ID" value="MDP2521708.1"/>
    <property type="molecule type" value="Genomic_DNA"/>
</dbReference>
<accession>A0AAW7XIH5</accession>
<dbReference type="AlphaFoldDB" id="A0AAW7XIH5"/>
<comment type="caution">
    <text evidence="3">The sequence shown here is derived from an EMBL/GenBank/DDBJ whole genome shotgun (WGS) entry which is preliminary data.</text>
</comment>
<keyword evidence="6" id="KW-1185">Reference proteome</keyword>
<evidence type="ECO:0000256" key="1">
    <source>
        <dbReference type="SAM" id="MobiDB-lite"/>
    </source>
</evidence>
<evidence type="ECO:0000259" key="2">
    <source>
        <dbReference type="Pfam" id="PF17948"/>
    </source>
</evidence>